<protein>
    <submittedName>
        <fullName evidence="1">Uncharacterized protein</fullName>
    </submittedName>
</protein>
<gene>
    <name evidence="1" type="ORF">LCGC14_2404730</name>
</gene>
<organism evidence="1">
    <name type="scientific">marine sediment metagenome</name>
    <dbReference type="NCBI Taxonomy" id="412755"/>
    <lineage>
        <taxon>unclassified sequences</taxon>
        <taxon>metagenomes</taxon>
        <taxon>ecological metagenomes</taxon>
    </lineage>
</organism>
<reference evidence="1" key="1">
    <citation type="journal article" date="2015" name="Nature">
        <title>Complex archaea that bridge the gap between prokaryotes and eukaryotes.</title>
        <authorList>
            <person name="Spang A."/>
            <person name="Saw J.H."/>
            <person name="Jorgensen S.L."/>
            <person name="Zaremba-Niedzwiedzka K."/>
            <person name="Martijn J."/>
            <person name="Lind A.E."/>
            <person name="van Eijk R."/>
            <person name="Schleper C."/>
            <person name="Guy L."/>
            <person name="Ettema T.J."/>
        </authorList>
    </citation>
    <scope>NUCLEOTIDE SEQUENCE</scope>
</reference>
<evidence type="ECO:0000313" key="1">
    <source>
        <dbReference type="EMBL" id="KKL25494.1"/>
    </source>
</evidence>
<name>A0A0F9BUD7_9ZZZZ</name>
<accession>A0A0F9BUD7</accession>
<proteinExistence type="predicted"/>
<dbReference type="AlphaFoldDB" id="A0A0F9BUD7"/>
<sequence>MTNEDERRIRQIARDLLKNMGLTNSLADRIRGKAAVMKALKAAEDRGEIGPDLSGEIDVTRDPHDPNRLNFSVPLLDVFDSDD</sequence>
<comment type="caution">
    <text evidence="1">The sequence shown here is derived from an EMBL/GenBank/DDBJ whole genome shotgun (WGS) entry which is preliminary data.</text>
</comment>
<dbReference type="EMBL" id="LAZR01036193">
    <property type="protein sequence ID" value="KKL25494.1"/>
    <property type="molecule type" value="Genomic_DNA"/>
</dbReference>